<evidence type="ECO:0000256" key="1">
    <source>
        <dbReference type="ARBA" id="ARBA00022884"/>
    </source>
</evidence>
<dbReference type="InterPro" id="IPR039539">
    <property type="entry name" value="Ras_GTPase_bind_prot"/>
</dbReference>
<protein>
    <recommendedName>
        <fullName evidence="8">Ras GTPase-activating protein-binding protein 1</fullName>
    </recommendedName>
</protein>
<dbReference type="GO" id="GO:0005829">
    <property type="term" value="C:cytosol"/>
    <property type="evidence" value="ECO:0007669"/>
    <property type="project" value="TreeGrafter"/>
</dbReference>
<feature type="region of interest" description="Disordered" evidence="3">
    <location>
        <begin position="308"/>
        <end position="345"/>
    </location>
</feature>
<evidence type="ECO:0000259" key="5">
    <source>
        <dbReference type="PROSITE" id="PS50177"/>
    </source>
</evidence>
<dbReference type="Proteomes" id="UP000298416">
    <property type="component" value="Unassembled WGS sequence"/>
</dbReference>
<evidence type="ECO:0000313" key="7">
    <source>
        <dbReference type="Proteomes" id="UP000298416"/>
    </source>
</evidence>
<sequence>MAAQSVSPPPTPSAQVIGNAFVDQYYHILHHSPELVFRFYHDTSLLSRPEPDGHMTTVTTMKGINDKICSLNYKNYKAEIKTADAQDSYKDGVIVLVTGCLTGKDSLRRKFTQTFFLAPQDKGYYVLNDIFRYVDVNGSDMVPVVDIGVQETPSNSLEPNAEPAEVVESPRTNHASSLVPQVENIEGVIDDDVTNEVVVDGEVINERVVDGEVINEGVVDGEVINEVVVDDEVVNGGYDGNAVNDTDEMAEADPRVNENRVLEAAESLPCSPQEDAPKKSYASIVSSQTKKGSIKVYVPTNTSKVVLAKKEKQPVNTAEHPAPESSSPAAPTNALESRDTQDEVEGHSVYIRNLPLSVTASQLESEFQKFGAIKPHGVQVRGNKLQQGFCFGFVEFQEFSSMQSAIKASPITIGDRQAVVEIKRTTTRVGGGRGRFTPSRGGYRNDGFRSRGNYNGCQTYVRSDSLRGRGHFSSGRSGDGYQQGRGRGGHRSNPTQNTTSA</sequence>
<dbReference type="PROSITE" id="PS50102">
    <property type="entry name" value="RRM"/>
    <property type="match status" value="1"/>
</dbReference>
<dbReference type="SUPFAM" id="SSF54928">
    <property type="entry name" value="RNA-binding domain, RBD"/>
    <property type="match status" value="1"/>
</dbReference>
<dbReference type="Pfam" id="PF00076">
    <property type="entry name" value="RRM_1"/>
    <property type="match status" value="1"/>
</dbReference>
<evidence type="ECO:0000256" key="3">
    <source>
        <dbReference type="SAM" id="MobiDB-lite"/>
    </source>
</evidence>
<keyword evidence="7" id="KW-1185">Reference proteome</keyword>
<name>A0A8X8WLK0_SALSN</name>
<comment type="caution">
    <text evidence="6">The sequence shown here is derived from an EMBL/GenBank/DDBJ whole genome shotgun (WGS) entry which is preliminary data.</text>
</comment>
<dbReference type="InterPro" id="IPR035979">
    <property type="entry name" value="RBD_domain_sf"/>
</dbReference>
<feature type="domain" description="RRM" evidence="4">
    <location>
        <begin position="347"/>
        <end position="425"/>
    </location>
</feature>
<feature type="domain" description="NTF2" evidence="5">
    <location>
        <begin position="17"/>
        <end position="133"/>
    </location>
</feature>
<reference evidence="6" key="1">
    <citation type="submission" date="2018-01" db="EMBL/GenBank/DDBJ databases">
        <authorList>
            <person name="Mao J.F."/>
        </authorList>
    </citation>
    <scope>NUCLEOTIDE SEQUENCE</scope>
    <source>
        <strain evidence="6">Huo1</strain>
        <tissue evidence="6">Leaf</tissue>
    </source>
</reference>
<feature type="compositionally biased region" description="Gly residues" evidence="3">
    <location>
        <begin position="477"/>
        <end position="486"/>
    </location>
</feature>
<dbReference type="InterPro" id="IPR032710">
    <property type="entry name" value="NTF2-like_dom_sf"/>
</dbReference>
<reference evidence="6" key="2">
    <citation type="submission" date="2020-08" db="EMBL/GenBank/DDBJ databases">
        <title>Plant Genome Project.</title>
        <authorList>
            <person name="Zhang R.-G."/>
        </authorList>
    </citation>
    <scope>NUCLEOTIDE SEQUENCE</scope>
    <source>
        <strain evidence="6">Huo1</strain>
        <tissue evidence="6">Leaf</tissue>
    </source>
</reference>
<dbReference type="GO" id="GO:1990904">
    <property type="term" value="C:ribonucleoprotein complex"/>
    <property type="evidence" value="ECO:0007669"/>
    <property type="project" value="TreeGrafter"/>
</dbReference>
<feature type="region of interest" description="Disordered" evidence="3">
    <location>
        <begin position="235"/>
        <end position="254"/>
    </location>
</feature>
<dbReference type="EMBL" id="PNBA02000016">
    <property type="protein sequence ID" value="KAG6396121.1"/>
    <property type="molecule type" value="Genomic_DNA"/>
</dbReference>
<proteinExistence type="predicted"/>
<dbReference type="SUPFAM" id="SSF54427">
    <property type="entry name" value="NTF2-like"/>
    <property type="match status" value="1"/>
</dbReference>
<dbReference type="SMART" id="SM00360">
    <property type="entry name" value="RRM"/>
    <property type="match status" value="1"/>
</dbReference>
<feature type="compositionally biased region" description="Basic and acidic residues" evidence="3">
    <location>
        <begin position="336"/>
        <end position="345"/>
    </location>
</feature>
<dbReference type="CDD" id="cd00590">
    <property type="entry name" value="RRM_SF"/>
    <property type="match status" value="1"/>
</dbReference>
<feature type="region of interest" description="Disordered" evidence="3">
    <location>
        <begin position="465"/>
        <end position="501"/>
    </location>
</feature>
<evidence type="ECO:0008006" key="8">
    <source>
        <dbReference type="Google" id="ProtNLM"/>
    </source>
</evidence>
<dbReference type="GO" id="GO:0003729">
    <property type="term" value="F:mRNA binding"/>
    <property type="evidence" value="ECO:0007669"/>
    <property type="project" value="TreeGrafter"/>
</dbReference>
<evidence type="ECO:0000313" key="6">
    <source>
        <dbReference type="EMBL" id="KAG6396121.1"/>
    </source>
</evidence>
<feature type="compositionally biased region" description="Low complexity" evidence="3">
    <location>
        <begin position="318"/>
        <end position="331"/>
    </location>
</feature>
<accession>A0A8X8WLK0</accession>
<dbReference type="Pfam" id="PF02136">
    <property type="entry name" value="NTF2"/>
    <property type="match status" value="1"/>
</dbReference>
<evidence type="ECO:0000259" key="4">
    <source>
        <dbReference type="PROSITE" id="PS50102"/>
    </source>
</evidence>
<dbReference type="FunFam" id="3.30.70.330:FF:000589">
    <property type="entry name" value="RNA-binding protein-like"/>
    <property type="match status" value="1"/>
</dbReference>
<dbReference type="FunFam" id="3.10.450.50:FF:000003">
    <property type="entry name" value="Nuclear transport factor 2 family protein"/>
    <property type="match status" value="1"/>
</dbReference>
<dbReference type="InterPro" id="IPR002075">
    <property type="entry name" value="NTF2_dom"/>
</dbReference>
<dbReference type="PANTHER" id="PTHR10693">
    <property type="entry name" value="RAS GTPASE-ACTIVATING PROTEIN-BINDING PROTEIN"/>
    <property type="match status" value="1"/>
</dbReference>
<dbReference type="PANTHER" id="PTHR10693:SF75">
    <property type="entry name" value="NUCLEAR TRANSPORT FACTOR 2"/>
    <property type="match status" value="1"/>
</dbReference>
<dbReference type="CDD" id="cd00780">
    <property type="entry name" value="NTF2"/>
    <property type="match status" value="1"/>
</dbReference>
<dbReference type="Gene3D" id="3.30.70.330">
    <property type="match status" value="1"/>
</dbReference>
<dbReference type="Gene3D" id="3.10.450.50">
    <property type="match status" value="1"/>
</dbReference>
<organism evidence="6">
    <name type="scientific">Salvia splendens</name>
    <name type="common">Scarlet sage</name>
    <dbReference type="NCBI Taxonomy" id="180675"/>
    <lineage>
        <taxon>Eukaryota</taxon>
        <taxon>Viridiplantae</taxon>
        <taxon>Streptophyta</taxon>
        <taxon>Embryophyta</taxon>
        <taxon>Tracheophyta</taxon>
        <taxon>Spermatophyta</taxon>
        <taxon>Magnoliopsida</taxon>
        <taxon>eudicotyledons</taxon>
        <taxon>Gunneridae</taxon>
        <taxon>Pentapetalae</taxon>
        <taxon>asterids</taxon>
        <taxon>lamiids</taxon>
        <taxon>Lamiales</taxon>
        <taxon>Lamiaceae</taxon>
        <taxon>Nepetoideae</taxon>
        <taxon>Mentheae</taxon>
        <taxon>Salviinae</taxon>
        <taxon>Salvia</taxon>
        <taxon>Salvia subgen. Calosphace</taxon>
        <taxon>core Calosphace</taxon>
    </lineage>
</organism>
<dbReference type="InterPro" id="IPR012677">
    <property type="entry name" value="Nucleotide-bd_a/b_plait_sf"/>
</dbReference>
<dbReference type="InterPro" id="IPR000504">
    <property type="entry name" value="RRM_dom"/>
</dbReference>
<evidence type="ECO:0000256" key="2">
    <source>
        <dbReference type="PROSITE-ProRule" id="PRU00176"/>
    </source>
</evidence>
<dbReference type="PROSITE" id="PS50177">
    <property type="entry name" value="NTF2_DOMAIN"/>
    <property type="match status" value="1"/>
</dbReference>
<feature type="region of interest" description="Disordered" evidence="3">
    <location>
        <begin position="429"/>
        <end position="450"/>
    </location>
</feature>
<dbReference type="OrthoDB" id="339151at2759"/>
<keyword evidence="1 2" id="KW-0694">RNA-binding</keyword>
<dbReference type="AlphaFoldDB" id="A0A8X8WLK0"/>
<gene>
    <name evidence="6" type="ORF">SASPL_142261</name>
</gene>
<dbReference type="InterPro" id="IPR018222">
    <property type="entry name" value="Nuclear_transport_factor_2_euk"/>
</dbReference>